<evidence type="ECO:0000313" key="2">
    <source>
        <dbReference type="Proteomes" id="UP001164712"/>
    </source>
</evidence>
<dbReference type="EMBL" id="CP114058">
    <property type="protein sequence ID" value="WAT01326.1"/>
    <property type="molecule type" value="Genomic_DNA"/>
</dbReference>
<protein>
    <submittedName>
        <fullName evidence="1">Thiol-disulfide oxidoreductase DCC family protein</fullName>
    </submittedName>
</protein>
<sequence>MSEPTQNTSPPPYLHAGEKAVIYDGVCKLCNGWVNFLIRHDRQHKVRLAPVQSEAGKALSLWAGMSPENVNTIVLIDDKGIYKRSDAIFRVMSFLPQPWRAVSVLHVFPRRFRDGCYNLIALNRYKIFGKYDSVKTLQADHSQRFIE</sequence>
<gene>
    <name evidence="1" type="ORF">O1V66_00385</name>
</gene>
<dbReference type="Pfam" id="PF04134">
    <property type="entry name" value="DCC1-like"/>
    <property type="match status" value="1"/>
</dbReference>
<proteinExistence type="predicted"/>
<dbReference type="PANTHER" id="PTHR33639:SF2">
    <property type="entry name" value="DUF393 DOMAIN-CONTAINING PROTEIN"/>
    <property type="match status" value="1"/>
</dbReference>
<evidence type="ECO:0000313" key="1">
    <source>
        <dbReference type="EMBL" id="WAT01326.1"/>
    </source>
</evidence>
<accession>A0ABY7HPL0</accession>
<dbReference type="InterPro" id="IPR052927">
    <property type="entry name" value="DCC_oxidoreductase"/>
</dbReference>
<dbReference type="PANTHER" id="PTHR33639">
    <property type="entry name" value="THIOL-DISULFIDE OXIDOREDUCTASE DCC"/>
    <property type="match status" value="1"/>
</dbReference>
<dbReference type="InterPro" id="IPR007263">
    <property type="entry name" value="DCC1-like"/>
</dbReference>
<dbReference type="Proteomes" id="UP001164712">
    <property type="component" value="Chromosome"/>
</dbReference>
<dbReference type="RefSeq" id="WP_045049345.1">
    <property type="nucleotide sequence ID" value="NZ_CP114058.1"/>
</dbReference>
<keyword evidence="2" id="KW-1185">Reference proteome</keyword>
<organism evidence="1 2">
    <name type="scientific">Rouxiella chamberiensis</name>
    <dbReference type="NCBI Taxonomy" id="1513468"/>
    <lineage>
        <taxon>Bacteria</taxon>
        <taxon>Pseudomonadati</taxon>
        <taxon>Pseudomonadota</taxon>
        <taxon>Gammaproteobacteria</taxon>
        <taxon>Enterobacterales</taxon>
        <taxon>Yersiniaceae</taxon>
        <taxon>Rouxiella</taxon>
    </lineage>
</organism>
<reference evidence="1" key="1">
    <citation type="submission" date="2022-12" db="EMBL/GenBank/DDBJ databases">
        <title>Complete genome sequence of an Australian strain of Rouxiella badensis DAR84756 and resolution of the R. badensis DSM100043 and R. chamberiensis DSM28324 genomes.</title>
        <authorList>
            <person name="Paul S."/>
            <person name="Anderson P.J."/>
            <person name="Maynard G."/>
            <person name="Dyall-Smith M."/>
            <person name="Kudinha T."/>
        </authorList>
    </citation>
    <scope>NUCLEOTIDE SEQUENCE</scope>
    <source>
        <strain evidence="1">DSM 28324</strain>
    </source>
</reference>
<name>A0ABY7HPL0_9GAMM</name>